<dbReference type="EMBL" id="WNXQ01000008">
    <property type="protein sequence ID" value="MWB79038.1"/>
    <property type="molecule type" value="Genomic_DNA"/>
</dbReference>
<dbReference type="InterPro" id="IPR018389">
    <property type="entry name" value="DctP_fam"/>
</dbReference>
<keyword evidence="6" id="KW-1185">Reference proteome</keyword>
<reference evidence="5 6" key="1">
    <citation type="submission" date="2019-11" db="EMBL/GenBank/DDBJ databases">
        <title>Pseudooceanicola pacifica sp. nov., isolated from deep-sea sediment of the Pacific Ocean.</title>
        <authorList>
            <person name="Lyu L."/>
        </authorList>
    </citation>
    <scope>NUCLEOTIDE SEQUENCE [LARGE SCALE GENOMIC DNA]</scope>
    <source>
        <strain evidence="5 6">216_PA32_1</strain>
    </source>
</reference>
<dbReference type="PANTHER" id="PTHR33376">
    <property type="match status" value="1"/>
</dbReference>
<comment type="subcellular location">
    <subcellularLocation>
        <location evidence="1">Periplasm</location>
    </subcellularLocation>
</comment>
<sequence length="337" mass="36819">MKYSGRITSSILAATISLAMAGGAQSEEALRFGSGQANDSPLYQLTYKKWVDAINEEAAGELTITNFPPPFADATNTWERVVQGVADIGVAGLPISGIPLKRTLVTTLPSTEVTDMTAASIALAETYEKGLLDPSLDEVKILALYTVLPSRFFSREPIEDVEQLKGMKVRAQDSNMVKAMDKLGAAAVSIPFSEGYQAISRGVVEASSGNEITQYTYKWSDYLKHGIEDITFGMTPFAIIMNKEKYESLSPEMKAIIDKHSGMTLTKMLATAQTGIQKKFSDEMVADGRLTWHKLSPEQYEIWKAAIAPVVDEWLAKGDGVQETYDAFLASYKAALK</sequence>
<evidence type="ECO:0000256" key="2">
    <source>
        <dbReference type="ARBA" id="ARBA00022729"/>
    </source>
</evidence>
<dbReference type="InterPro" id="IPR038404">
    <property type="entry name" value="TRAP_DctP_sf"/>
</dbReference>
<accession>A0A844WD40</accession>
<evidence type="ECO:0000313" key="6">
    <source>
        <dbReference type="Proteomes" id="UP000443843"/>
    </source>
</evidence>
<dbReference type="NCBIfam" id="NF037995">
    <property type="entry name" value="TRAP_S1"/>
    <property type="match status" value="1"/>
</dbReference>
<name>A0A844WD40_9RHOB</name>
<evidence type="ECO:0000313" key="5">
    <source>
        <dbReference type="EMBL" id="MWB79038.1"/>
    </source>
</evidence>
<dbReference type="PANTHER" id="PTHR33376:SF15">
    <property type="entry name" value="BLL6794 PROTEIN"/>
    <property type="match status" value="1"/>
</dbReference>
<proteinExistence type="predicted"/>
<feature type="signal peptide" evidence="4">
    <location>
        <begin position="1"/>
        <end position="21"/>
    </location>
</feature>
<keyword evidence="3" id="KW-0574">Periplasm</keyword>
<dbReference type="Gene3D" id="3.40.190.170">
    <property type="entry name" value="Bacterial extracellular solute-binding protein, family 7"/>
    <property type="match status" value="1"/>
</dbReference>
<keyword evidence="2 4" id="KW-0732">Signal</keyword>
<evidence type="ECO:0000256" key="1">
    <source>
        <dbReference type="ARBA" id="ARBA00004418"/>
    </source>
</evidence>
<feature type="chain" id="PRO_5032737357" description="TRAP-type C4-dicarboxylate transport system, substrate-binding protein" evidence="4">
    <location>
        <begin position="22"/>
        <end position="337"/>
    </location>
</feature>
<dbReference type="RefSeq" id="WP_160383255.1">
    <property type="nucleotide sequence ID" value="NZ_WNXQ01000008.1"/>
</dbReference>
<protein>
    <recommendedName>
        <fullName evidence="7">TRAP-type C4-dicarboxylate transport system, substrate-binding protein</fullName>
    </recommendedName>
</protein>
<dbReference type="GO" id="GO:0042597">
    <property type="term" value="C:periplasmic space"/>
    <property type="evidence" value="ECO:0007669"/>
    <property type="project" value="UniProtKB-SubCell"/>
</dbReference>
<evidence type="ECO:0008006" key="7">
    <source>
        <dbReference type="Google" id="ProtNLM"/>
    </source>
</evidence>
<gene>
    <name evidence="5" type="ORF">GLS40_13445</name>
</gene>
<evidence type="ECO:0000256" key="4">
    <source>
        <dbReference type="SAM" id="SignalP"/>
    </source>
</evidence>
<organism evidence="5 6">
    <name type="scientific">Pseudooceanicola pacificus</name>
    <dbReference type="NCBI Taxonomy" id="2676438"/>
    <lineage>
        <taxon>Bacteria</taxon>
        <taxon>Pseudomonadati</taxon>
        <taxon>Pseudomonadota</taxon>
        <taxon>Alphaproteobacteria</taxon>
        <taxon>Rhodobacterales</taxon>
        <taxon>Paracoccaceae</taxon>
        <taxon>Pseudooceanicola</taxon>
    </lineage>
</organism>
<comment type="caution">
    <text evidence="5">The sequence shown here is derived from an EMBL/GenBank/DDBJ whole genome shotgun (WGS) entry which is preliminary data.</text>
</comment>
<dbReference type="Pfam" id="PF03480">
    <property type="entry name" value="DctP"/>
    <property type="match status" value="1"/>
</dbReference>
<dbReference type="Proteomes" id="UP000443843">
    <property type="component" value="Unassembled WGS sequence"/>
</dbReference>
<dbReference type="AlphaFoldDB" id="A0A844WD40"/>
<dbReference type="GO" id="GO:0055085">
    <property type="term" value="P:transmembrane transport"/>
    <property type="evidence" value="ECO:0007669"/>
    <property type="project" value="InterPro"/>
</dbReference>
<evidence type="ECO:0000256" key="3">
    <source>
        <dbReference type="ARBA" id="ARBA00022764"/>
    </source>
</evidence>